<gene>
    <name evidence="1" type="ORF">GALL_459010</name>
</gene>
<comment type="caution">
    <text evidence="1">The sequence shown here is derived from an EMBL/GenBank/DDBJ whole genome shotgun (WGS) entry which is preliminary data.</text>
</comment>
<sequence>MNVVCLVVEHHQLGQIGQKLQHIAACVAPIQHLQAVAGGTTGRERQHGIDHLLRVKRRTQGLHVFHLIQCIALIEQMPIGDGNHAVAGGFQTNLGLAADVASHKGKHGVAVGVRDKQVRKLRNVGFGKVSRTIAGLDQLATKRVQQPLIHNQSRCHHHELAGKARIVHTFSQRCRFVEQLPDHQSL</sequence>
<protein>
    <submittedName>
        <fullName evidence="1">Uncharacterized protein</fullName>
    </submittedName>
</protein>
<reference evidence="1" key="1">
    <citation type="submission" date="2016-10" db="EMBL/GenBank/DDBJ databases">
        <title>Sequence of Gallionella enrichment culture.</title>
        <authorList>
            <person name="Poehlein A."/>
            <person name="Muehling M."/>
            <person name="Daniel R."/>
        </authorList>
    </citation>
    <scope>NUCLEOTIDE SEQUENCE</scope>
</reference>
<dbReference type="EMBL" id="MLJW01003257">
    <property type="protein sequence ID" value="OIQ72475.1"/>
    <property type="molecule type" value="Genomic_DNA"/>
</dbReference>
<evidence type="ECO:0000313" key="1">
    <source>
        <dbReference type="EMBL" id="OIQ72475.1"/>
    </source>
</evidence>
<organism evidence="1">
    <name type="scientific">mine drainage metagenome</name>
    <dbReference type="NCBI Taxonomy" id="410659"/>
    <lineage>
        <taxon>unclassified sequences</taxon>
        <taxon>metagenomes</taxon>
        <taxon>ecological metagenomes</taxon>
    </lineage>
</organism>
<dbReference type="AlphaFoldDB" id="A0A1J5Q4S0"/>
<accession>A0A1J5Q4S0</accession>
<name>A0A1J5Q4S0_9ZZZZ</name>
<proteinExistence type="predicted"/>